<sequence>MRRLLLTLLSILLSTWPAMAAEQEDAGGRAADRGPLDLRLVIHEHFSVRMPFGWWTGPPERSGKIVYMDVNIPVWWRGNPTAEMLNLCPPRHSVIWDEINLMRLRPISRGLPWSEHECRR</sequence>
<accession>A0A154W350</accession>
<gene>
    <name evidence="2" type="ORF">AUP43_09210</name>
</gene>
<proteinExistence type="predicted"/>
<reference evidence="2 3" key="1">
    <citation type="submission" date="2015-12" db="EMBL/GenBank/DDBJ databases">
        <title>Genome sequence of Oceanibaculum pacificum MCCC 1A02656.</title>
        <authorList>
            <person name="Lu L."/>
            <person name="Lai Q."/>
            <person name="Shao Z."/>
            <person name="Qian P."/>
        </authorList>
    </citation>
    <scope>NUCLEOTIDE SEQUENCE [LARGE SCALE GENOMIC DNA]</scope>
    <source>
        <strain evidence="2 3">MCCC 1A02656</strain>
    </source>
</reference>
<name>A0A154W350_9PROT</name>
<dbReference type="OrthoDB" id="7282117at2"/>
<keyword evidence="3" id="KW-1185">Reference proteome</keyword>
<evidence type="ECO:0000313" key="2">
    <source>
        <dbReference type="EMBL" id="KZD07960.1"/>
    </source>
</evidence>
<organism evidence="2 3">
    <name type="scientific">Oceanibaculum pacificum</name>
    <dbReference type="NCBI Taxonomy" id="580166"/>
    <lineage>
        <taxon>Bacteria</taxon>
        <taxon>Pseudomonadati</taxon>
        <taxon>Pseudomonadota</taxon>
        <taxon>Alphaproteobacteria</taxon>
        <taxon>Rhodospirillales</taxon>
        <taxon>Oceanibaculaceae</taxon>
        <taxon>Oceanibaculum</taxon>
    </lineage>
</organism>
<protein>
    <submittedName>
        <fullName evidence="2">Uncharacterized protein</fullName>
    </submittedName>
</protein>
<feature type="signal peptide" evidence="1">
    <location>
        <begin position="1"/>
        <end position="20"/>
    </location>
</feature>
<dbReference type="STRING" id="580166.AUP43_09210"/>
<comment type="caution">
    <text evidence="2">The sequence shown here is derived from an EMBL/GenBank/DDBJ whole genome shotgun (WGS) entry which is preliminary data.</text>
</comment>
<feature type="chain" id="PRO_5007602174" evidence="1">
    <location>
        <begin position="21"/>
        <end position="120"/>
    </location>
</feature>
<evidence type="ECO:0000256" key="1">
    <source>
        <dbReference type="SAM" id="SignalP"/>
    </source>
</evidence>
<dbReference type="EMBL" id="LPXN01000109">
    <property type="protein sequence ID" value="KZD07960.1"/>
    <property type="molecule type" value="Genomic_DNA"/>
</dbReference>
<dbReference type="RefSeq" id="WP_067556290.1">
    <property type="nucleotide sequence ID" value="NZ_LPXN01000109.1"/>
</dbReference>
<keyword evidence="1" id="KW-0732">Signal</keyword>
<dbReference type="AlphaFoldDB" id="A0A154W350"/>
<evidence type="ECO:0000313" key="3">
    <source>
        <dbReference type="Proteomes" id="UP000076400"/>
    </source>
</evidence>
<dbReference type="Proteomes" id="UP000076400">
    <property type="component" value="Unassembled WGS sequence"/>
</dbReference>